<organism evidence="4 5">
    <name type="scientific">Ensete ventricosum</name>
    <name type="common">Abyssinian banana</name>
    <name type="synonym">Musa ensete</name>
    <dbReference type="NCBI Taxonomy" id="4639"/>
    <lineage>
        <taxon>Eukaryota</taxon>
        <taxon>Viridiplantae</taxon>
        <taxon>Streptophyta</taxon>
        <taxon>Embryophyta</taxon>
        <taxon>Tracheophyta</taxon>
        <taxon>Spermatophyta</taxon>
        <taxon>Magnoliopsida</taxon>
        <taxon>Liliopsida</taxon>
        <taxon>Zingiberales</taxon>
        <taxon>Musaceae</taxon>
        <taxon>Ensete</taxon>
    </lineage>
</organism>
<evidence type="ECO:0000256" key="1">
    <source>
        <dbReference type="PROSITE-ProRule" id="PRU00042"/>
    </source>
</evidence>
<evidence type="ECO:0000313" key="4">
    <source>
        <dbReference type="EMBL" id="RRT38155.1"/>
    </source>
</evidence>
<comment type="caution">
    <text evidence="4">The sequence shown here is derived from an EMBL/GenBank/DDBJ whole genome shotgun (WGS) entry which is preliminary data.</text>
</comment>
<dbReference type="InterPro" id="IPR013087">
    <property type="entry name" value="Znf_C2H2_type"/>
</dbReference>
<dbReference type="InterPro" id="IPR044291">
    <property type="entry name" value="GIS/GIS2/ZFP8"/>
</dbReference>
<dbReference type="Proteomes" id="UP000287651">
    <property type="component" value="Unassembled WGS sequence"/>
</dbReference>
<dbReference type="EMBL" id="AMZH03021492">
    <property type="protein sequence ID" value="RRT38155.1"/>
    <property type="molecule type" value="Genomic_DNA"/>
</dbReference>
<feature type="region of interest" description="Disordered" evidence="2">
    <location>
        <begin position="178"/>
        <end position="197"/>
    </location>
</feature>
<dbReference type="AlphaFoldDB" id="A0A426XFA3"/>
<feature type="domain" description="C2H2-type" evidence="3">
    <location>
        <begin position="203"/>
        <end position="230"/>
    </location>
</feature>
<evidence type="ECO:0000256" key="2">
    <source>
        <dbReference type="SAM" id="MobiDB-lite"/>
    </source>
</evidence>
<keyword evidence="1" id="KW-0479">Metal-binding</keyword>
<dbReference type="GO" id="GO:0009739">
    <property type="term" value="P:response to gibberellin"/>
    <property type="evidence" value="ECO:0007669"/>
    <property type="project" value="InterPro"/>
</dbReference>
<sequence>MEVLEWYLDVIWRGKSQPQRTAAAAAAAAAATVRSPFSRWSSSLLLLSTLRSITTSTPLLINHNSTDMGGIYFHQRRDLVSTGRGEENSALPATKEEQKKKKKKKKICFDIFFLLISLFPHRSDHRAAEMSEREARDSMSVDSFSQLPFIRQGSKPSTAASGIRLFGIEVLHHHNAEEDNASKDHAATATTSTNGGGETARKFECHYCCRHFPTSQALGGHQNAHKRERQHAKRAHLQSAAIAAVHHGQAAIYGHHVHGVFNYHHPLTPLSPAGPRLAVDSSAIPPRYPYGHTANARSGACYHGCLGPVAQPIAVSPLPGVWRAPGIVHGGAASVELIHGHSLLPSAVVRGDHEPRFTGSVEGGVRMMGGNNLDTATAAASATPKTQFAHQLMPNMKENVSLDLHL</sequence>
<dbReference type="PROSITE" id="PS50157">
    <property type="entry name" value="ZINC_FINGER_C2H2_2"/>
    <property type="match status" value="1"/>
</dbReference>
<name>A0A426XFA3_ENSVE</name>
<keyword evidence="1" id="KW-0862">Zinc</keyword>
<dbReference type="GO" id="GO:0003700">
    <property type="term" value="F:DNA-binding transcription factor activity"/>
    <property type="evidence" value="ECO:0007669"/>
    <property type="project" value="InterPro"/>
</dbReference>
<reference evidence="4 5" key="1">
    <citation type="journal article" date="2014" name="Agronomy (Basel)">
        <title>A Draft Genome Sequence for Ensete ventricosum, the Drought-Tolerant Tree Against Hunger.</title>
        <authorList>
            <person name="Harrison J."/>
            <person name="Moore K.A."/>
            <person name="Paszkiewicz K."/>
            <person name="Jones T."/>
            <person name="Grant M."/>
            <person name="Ambacheew D."/>
            <person name="Muzemil S."/>
            <person name="Studholme D.J."/>
        </authorList>
    </citation>
    <scope>NUCLEOTIDE SEQUENCE [LARGE SCALE GENOMIC DNA]</scope>
</reference>
<dbReference type="GO" id="GO:0010090">
    <property type="term" value="P:trichome morphogenesis"/>
    <property type="evidence" value="ECO:0007669"/>
    <property type="project" value="InterPro"/>
</dbReference>
<gene>
    <name evidence="4" type="ORF">B296_00049504</name>
</gene>
<dbReference type="PANTHER" id="PTHR46547:SF7">
    <property type="entry name" value="ZINC FINGER PROTEIN GIS"/>
    <property type="match status" value="1"/>
</dbReference>
<keyword evidence="1" id="KW-0863">Zinc-finger</keyword>
<dbReference type="PANTHER" id="PTHR46547">
    <property type="entry name" value="ZINC FINGER PROTEIN GIS"/>
    <property type="match status" value="1"/>
</dbReference>
<evidence type="ECO:0000313" key="5">
    <source>
        <dbReference type="Proteomes" id="UP000287651"/>
    </source>
</evidence>
<accession>A0A426XFA3</accession>
<proteinExistence type="predicted"/>
<dbReference type="GO" id="GO:0008270">
    <property type="term" value="F:zinc ion binding"/>
    <property type="evidence" value="ECO:0007669"/>
    <property type="project" value="UniProtKB-KW"/>
</dbReference>
<dbReference type="PROSITE" id="PS00028">
    <property type="entry name" value="ZINC_FINGER_C2H2_1"/>
    <property type="match status" value="1"/>
</dbReference>
<evidence type="ECO:0000259" key="3">
    <source>
        <dbReference type="PROSITE" id="PS50157"/>
    </source>
</evidence>
<protein>
    <recommendedName>
        <fullName evidence="3">C2H2-type domain-containing protein</fullName>
    </recommendedName>
</protein>